<dbReference type="HOGENOM" id="CLU_001265_10_11_6"/>
<name>B8CLA7_SHEPW</name>
<reference evidence="8 9" key="1">
    <citation type="journal article" date="2008" name="PLoS ONE">
        <title>Environmental adaptation: genomic analysis of the piezotolerant and psychrotolerant deep-sea iron reducing bacterium Shewanella piezotolerans WP3.</title>
        <authorList>
            <person name="Wang F."/>
            <person name="Wang J."/>
            <person name="Jian H."/>
            <person name="Zhang B."/>
            <person name="Li S."/>
            <person name="Wang F."/>
            <person name="Zeng X."/>
            <person name="Gao L."/>
            <person name="Bartlett D.H."/>
            <person name="Yu J."/>
            <person name="Hu S."/>
            <person name="Xiao X."/>
        </authorList>
    </citation>
    <scope>NUCLEOTIDE SEQUENCE [LARGE SCALE GENOMIC DNA]</scope>
    <source>
        <strain evidence="9">WP3 / JCM 13877</strain>
    </source>
</reference>
<dbReference type="AlphaFoldDB" id="B8CLA7"/>
<keyword evidence="4 6" id="KW-1133">Transmembrane helix</keyword>
<feature type="domain" description="Major facilitator superfamily (MFS) profile" evidence="7">
    <location>
        <begin position="1"/>
        <end position="319"/>
    </location>
</feature>
<dbReference type="PROSITE" id="PS50850">
    <property type="entry name" value="MFS"/>
    <property type="match status" value="1"/>
</dbReference>
<keyword evidence="2" id="KW-0813">Transport</keyword>
<evidence type="ECO:0000259" key="7">
    <source>
        <dbReference type="PROSITE" id="PS50850"/>
    </source>
</evidence>
<evidence type="ECO:0000313" key="9">
    <source>
        <dbReference type="Proteomes" id="UP000000753"/>
    </source>
</evidence>
<sequence>MSDSYGRRRLLTLTLVGSGLGYSATAFAALSGNFALFCIARLLTGVCEGNISIARAIAADLHPIIDKARSFSLISAMGYGGYLLGPLLGGYLIYSGIETVFIVAALACFICAGLSHFMMPTSLNKTIQAPSHSSSFVLLRQVDLRRFFMLYLLLTTGVNLYYEYYPLHLVRQFNYTPVDISWATVFLTACMIFTSIWINPIIQRTMSHASAGLVGVIVFGSSLVALPFIDNQFYLVSFALMGAGIAIYNGFLPVYLSNSYQNNAQGQLMGMLVTVFCLGNLFAAGLGSVLSMIDVKWSLLGGALVTFFAAAVFFHGHYKAQIWPQPANATAEI</sequence>
<feature type="transmembrane region" description="Helical" evidence="6">
    <location>
        <begin position="209"/>
        <end position="229"/>
    </location>
</feature>
<comment type="subcellular location">
    <subcellularLocation>
        <location evidence="1">Membrane</location>
        <topology evidence="1">Multi-pass membrane protein</topology>
    </subcellularLocation>
</comment>
<accession>B8CLA7</accession>
<proteinExistence type="predicted"/>
<protein>
    <submittedName>
        <fullName evidence="8">Permease of the major facilitator superfamily</fullName>
    </submittedName>
</protein>
<keyword evidence="3 6" id="KW-0812">Transmembrane</keyword>
<dbReference type="eggNOG" id="COG2814">
    <property type="taxonomic scope" value="Bacteria"/>
</dbReference>
<feature type="transmembrane region" description="Helical" evidence="6">
    <location>
        <begin position="70"/>
        <end position="94"/>
    </location>
</feature>
<dbReference type="PANTHER" id="PTHR23504">
    <property type="entry name" value="MAJOR FACILITATOR SUPERFAMILY DOMAIN-CONTAINING PROTEIN 10"/>
    <property type="match status" value="1"/>
</dbReference>
<feature type="transmembrane region" description="Helical" evidence="6">
    <location>
        <begin position="144"/>
        <end position="162"/>
    </location>
</feature>
<dbReference type="RefSeq" id="WP_020911811.1">
    <property type="nucleotide sequence ID" value="NC_011566.1"/>
</dbReference>
<dbReference type="Proteomes" id="UP000000753">
    <property type="component" value="Chromosome"/>
</dbReference>
<feature type="transmembrane region" description="Helical" evidence="6">
    <location>
        <begin position="235"/>
        <end position="256"/>
    </location>
</feature>
<evidence type="ECO:0000256" key="2">
    <source>
        <dbReference type="ARBA" id="ARBA00022448"/>
    </source>
</evidence>
<evidence type="ECO:0000256" key="4">
    <source>
        <dbReference type="ARBA" id="ARBA00022989"/>
    </source>
</evidence>
<dbReference type="GO" id="GO:0022857">
    <property type="term" value="F:transmembrane transporter activity"/>
    <property type="evidence" value="ECO:0007669"/>
    <property type="project" value="InterPro"/>
</dbReference>
<gene>
    <name evidence="8" type="ordered locus">swp_1658</name>
</gene>
<evidence type="ECO:0000313" key="8">
    <source>
        <dbReference type="EMBL" id="ACJ28433.1"/>
    </source>
</evidence>
<dbReference type="InterPro" id="IPR011701">
    <property type="entry name" value="MFS"/>
</dbReference>
<dbReference type="GO" id="GO:0016020">
    <property type="term" value="C:membrane"/>
    <property type="evidence" value="ECO:0007669"/>
    <property type="project" value="UniProtKB-SubCell"/>
</dbReference>
<organism evidence="8 9">
    <name type="scientific">Shewanella piezotolerans (strain WP3 / JCM 13877)</name>
    <dbReference type="NCBI Taxonomy" id="225849"/>
    <lineage>
        <taxon>Bacteria</taxon>
        <taxon>Pseudomonadati</taxon>
        <taxon>Pseudomonadota</taxon>
        <taxon>Gammaproteobacteria</taxon>
        <taxon>Alteromonadales</taxon>
        <taxon>Shewanellaceae</taxon>
        <taxon>Shewanella</taxon>
    </lineage>
</organism>
<dbReference type="InterPro" id="IPR020846">
    <property type="entry name" value="MFS_dom"/>
</dbReference>
<dbReference type="KEGG" id="swp:swp_1658"/>
<dbReference type="Pfam" id="PF07690">
    <property type="entry name" value="MFS_1"/>
    <property type="match status" value="1"/>
</dbReference>
<evidence type="ECO:0000256" key="1">
    <source>
        <dbReference type="ARBA" id="ARBA00004141"/>
    </source>
</evidence>
<dbReference type="PANTHER" id="PTHR23504:SF15">
    <property type="entry name" value="MAJOR FACILITATOR SUPERFAMILY (MFS) PROFILE DOMAIN-CONTAINING PROTEIN"/>
    <property type="match status" value="1"/>
</dbReference>
<feature type="transmembrane region" description="Helical" evidence="6">
    <location>
        <begin position="299"/>
        <end position="318"/>
    </location>
</feature>
<feature type="transmembrane region" description="Helical" evidence="6">
    <location>
        <begin position="182"/>
        <end position="202"/>
    </location>
</feature>
<evidence type="ECO:0000256" key="3">
    <source>
        <dbReference type="ARBA" id="ARBA00022692"/>
    </source>
</evidence>
<feature type="transmembrane region" description="Helical" evidence="6">
    <location>
        <begin position="100"/>
        <end position="123"/>
    </location>
</feature>
<keyword evidence="9" id="KW-1185">Reference proteome</keyword>
<dbReference type="SUPFAM" id="SSF103473">
    <property type="entry name" value="MFS general substrate transporter"/>
    <property type="match status" value="1"/>
</dbReference>
<dbReference type="InterPro" id="IPR036259">
    <property type="entry name" value="MFS_trans_sf"/>
</dbReference>
<evidence type="ECO:0000256" key="5">
    <source>
        <dbReference type="ARBA" id="ARBA00023136"/>
    </source>
</evidence>
<feature type="transmembrane region" description="Helical" evidence="6">
    <location>
        <begin position="268"/>
        <end position="293"/>
    </location>
</feature>
<keyword evidence="5 6" id="KW-0472">Membrane</keyword>
<evidence type="ECO:0000256" key="6">
    <source>
        <dbReference type="SAM" id="Phobius"/>
    </source>
</evidence>
<dbReference type="EMBL" id="CP000472">
    <property type="protein sequence ID" value="ACJ28433.1"/>
    <property type="molecule type" value="Genomic_DNA"/>
</dbReference>
<dbReference type="Gene3D" id="1.20.1250.20">
    <property type="entry name" value="MFS general substrate transporter like domains"/>
    <property type="match status" value="1"/>
</dbReference>